<evidence type="ECO:0000256" key="1">
    <source>
        <dbReference type="PROSITE-ProRule" id="PRU00339"/>
    </source>
</evidence>
<dbReference type="InterPro" id="IPR019734">
    <property type="entry name" value="TPR_rpt"/>
</dbReference>
<sequence>MARTSRRGRRRRAAREASMPRRDRKRADAPRRDRRRADLSGFFARHGRSIAIGLAAACLTGAAFSAATGCSGWDPTSPFERNAPAVDQAIRELDAGNFESAEQALASYLGTGPCTDAGIGLPDAVRQKPNGSFDLGLTLFHLAERYGHRFGDEELADGGPEQEQNDALRGIEIDCALILVKAIGADPSVPADLRARARYLAGNLEFLRRKYEDAVTYYDQALAIIPGIFEEAGGDGIGRDAAWNRAIALRRIQEQQDAAPPDAEPDAPPDADDQDAGDDGGDQDAGDDGGDQDAGDDGGDQDAGDDGGDQDAGDDGGDQDAGDDGGDQDAGDDGGDQDQSPDAGPQDQPPDAGPQDQPEPPREQPQEQPPTGRQDDRILDQLEEAPTYQEQEAKSKAGMRRGRAMEDK</sequence>
<evidence type="ECO:0000313" key="3">
    <source>
        <dbReference type="EMBL" id="AGP39874.1"/>
    </source>
</evidence>
<feature type="repeat" description="TPR" evidence="1">
    <location>
        <begin position="195"/>
        <end position="228"/>
    </location>
</feature>
<feature type="compositionally biased region" description="Acidic residues" evidence="2">
    <location>
        <begin position="263"/>
        <end position="336"/>
    </location>
</feature>
<dbReference type="HOGENOM" id="CLU_756259_0_0_7"/>
<feature type="compositionally biased region" description="Low complexity" evidence="2">
    <location>
        <begin position="337"/>
        <end position="346"/>
    </location>
</feature>
<feature type="region of interest" description="Disordered" evidence="2">
    <location>
        <begin position="254"/>
        <end position="408"/>
    </location>
</feature>
<dbReference type="InterPro" id="IPR011990">
    <property type="entry name" value="TPR-like_helical_dom_sf"/>
</dbReference>
<dbReference type="PATRIC" id="fig|1254432.3.peg.8730"/>
<evidence type="ECO:0000256" key="2">
    <source>
        <dbReference type="SAM" id="MobiDB-lite"/>
    </source>
</evidence>
<reference evidence="3 4" key="1">
    <citation type="journal article" date="2013" name="Sci. Rep.">
        <title>Extraordinary expansion of a Sorangium cellulosum genome from an alkaline milieu.</title>
        <authorList>
            <person name="Han K."/>
            <person name="Li Z.F."/>
            <person name="Peng R."/>
            <person name="Zhu L.P."/>
            <person name="Zhou T."/>
            <person name="Wang L.G."/>
            <person name="Li S.G."/>
            <person name="Zhang X.B."/>
            <person name="Hu W."/>
            <person name="Wu Z.H."/>
            <person name="Qin N."/>
            <person name="Li Y.Z."/>
        </authorList>
    </citation>
    <scope>NUCLEOTIDE SEQUENCE [LARGE SCALE GENOMIC DNA]</scope>
    <source>
        <strain evidence="3 4">So0157-2</strain>
    </source>
</reference>
<feature type="compositionally biased region" description="Basic residues" evidence="2">
    <location>
        <begin position="1"/>
        <end position="13"/>
    </location>
</feature>
<dbReference type="eggNOG" id="COG4223">
    <property type="taxonomic scope" value="Bacteria"/>
</dbReference>
<protein>
    <submittedName>
        <fullName evidence="3">Uncharacterized protein</fullName>
    </submittedName>
</protein>
<proteinExistence type="predicted"/>
<dbReference type="SMART" id="SM00028">
    <property type="entry name" value="TPR"/>
    <property type="match status" value="1"/>
</dbReference>
<gene>
    <name evidence="3" type="ORF">SCE1572_38510</name>
</gene>
<feature type="compositionally biased region" description="Basic and acidic residues" evidence="2">
    <location>
        <begin position="14"/>
        <end position="34"/>
    </location>
</feature>
<dbReference type="SUPFAM" id="SSF48452">
    <property type="entry name" value="TPR-like"/>
    <property type="match status" value="1"/>
</dbReference>
<organism evidence="3 4">
    <name type="scientific">Sorangium cellulosum So0157-2</name>
    <dbReference type="NCBI Taxonomy" id="1254432"/>
    <lineage>
        <taxon>Bacteria</taxon>
        <taxon>Pseudomonadati</taxon>
        <taxon>Myxococcota</taxon>
        <taxon>Polyangia</taxon>
        <taxon>Polyangiales</taxon>
        <taxon>Polyangiaceae</taxon>
        <taxon>Sorangium</taxon>
    </lineage>
</organism>
<dbReference type="PROSITE" id="PS50005">
    <property type="entry name" value="TPR"/>
    <property type="match status" value="1"/>
</dbReference>
<dbReference type="EMBL" id="CP003969">
    <property type="protein sequence ID" value="AGP39874.1"/>
    <property type="molecule type" value="Genomic_DNA"/>
</dbReference>
<evidence type="ECO:0000313" key="4">
    <source>
        <dbReference type="Proteomes" id="UP000014803"/>
    </source>
</evidence>
<name>S4Y4X4_SORCE</name>
<keyword evidence="1" id="KW-0802">TPR repeat</keyword>
<dbReference type="KEGG" id="scu:SCE1572_38510"/>
<dbReference type="Proteomes" id="UP000014803">
    <property type="component" value="Chromosome"/>
</dbReference>
<accession>S4Y4X4</accession>
<feature type="region of interest" description="Disordered" evidence="2">
    <location>
        <begin position="1"/>
        <end position="34"/>
    </location>
</feature>
<dbReference type="AlphaFoldDB" id="S4Y4X4"/>
<dbReference type="STRING" id="1254432.SCE1572_38510"/>